<dbReference type="CDD" id="cd00882">
    <property type="entry name" value="Ras_like_GTPase"/>
    <property type="match status" value="1"/>
</dbReference>
<sequence>MSKTLAVLGMDGAGKKTLVGNLISREGGIDLNKPGLLEAETSQKYADIVVHFEENNIPKTFNAPSGSVVVEDTNTPDFPIWVVDIASPDNGKESGSKLAELIAGGLAPKEKLLIVFNKMDLVNWSEWVIAVTLCSFDNITLTPAQGRYIIPISALGGGNITEEAKYHPPSKGGIPWPKELEYKTLMELL</sequence>
<evidence type="ECO:0000313" key="1">
    <source>
        <dbReference type="EMBL" id="KAK3374243.1"/>
    </source>
</evidence>
<protein>
    <submittedName>
        <fullName evidence="1">Uncharacterized protein</fullName>
    </submittedName>
</protein>
<reference evidence="1" key="1">
    <citation type="journal article" date="2023" name="Mol. Phylogenet. Evol.">
        <title>Genome-scale phylogeny and comparative genomics of the fungal order Sordariales.</title>
        <authorList>
            <person name="Hensen N."/>
            <person name="Bonometti L."/>
            <person name="Westerberg I."/>
            <person name="Brannstrom I.O."/>
            <person name="Guillou S."/>
            <person name="Cros-Aarteil S."/>
            <person name="Calhoun S."/>
            <person name="Haridas S."/>
            <person name="Kuo A."/>
            <person name="Mondo S."/>
            <person name="Pangilinan J."/>
            <person name="Riley R."/>
            <person name="LaButti K."/>
            <person name="Andreopoulos B."/>
            <person name="Lipzen A."/>
            <person name="Chen C."/>
            <person name="Yan M."/>
            <person name="Daum C."/>
            <person name="Ng V."/>
            <person name="Clum A."/>
            <person name="Steindorff A."/>
            <person name="Ohm R.A."/>
            <person name="Martin F."/>
            <person name="Silar P."/>
            <person name="Natvig D.O."/>
            <person name="Lalanne C."/>
            <person name="Gautier V."/>
            <person name="Ament-Velasquez S.L."/>
            <person name="Kruys A."/>
            <person name="Hutchinson M.I."/>
            <person name="Powell A.J."/>
            <person name="Barry K."/>
            <person name="Miller A.N."/>
            <person name="Grigoriev I.V."/>
            <person name="Debuchy R."/>
            <person name="Gladieux P."/>
            <person name="Hiltunen Thoren M."/>
            <person name="Johannesson H."/>
        </authorList>
    </citation>
    <scope>NUCLEOTIDE SEQUENCE</scope>
    <source>
        <strain evidence="1">CBS 958.72</strain>
    </source>
</reference>
<dbReference type="SUPFAM" id="SSF52540">
    <property type="entry name" value="P-loop containing nucleoside triphosphate hydrolases"/>
    <property type="match status" value="1"/>
</dbReference>
<dbReference type="Gene3D" id="3.40.50.300">
    <property type="entry name" value="P-loop containing nucleotide triphosphate hydrolases"/>
    <property type="match status" value="1"/>
</dbReference>
<comment type="caution">
    <text evidence="1">The sequence shown here is derived from an EMBL/GenBank/DDBJ whole genome shotgun (WGS) entry which is preliminary data.</text>
</comment>
<name>A0AAE0KCE5_9PEZI</name>
<keyword evidence="2" id="KW-1185">Reference proteome</keyword>
<evidence type="ECO:0000313" key="2">
    <source>
        <dbReference type="Proteomes" id="UP001287356"/>
    </source>
</evidence>
<accession>A0AAE0KCE5</accession>
<dbReference type="AlphaFoldDB" id="A0AAE0KCE5"/>
<dbReference type="Proteomes" id="UP001287356">
    <property type="component" value="Unassembled WGS sequence"/>
</dbReference>
<gene>
    <name evidence="1" type="ORF">B0T24DRAFT_290276</name>
</gene>
<dbReference type="EMBL" id="JAULSN010000004">
    <property type="protein sequence ID" value="KAK3374243.1"/>
    <property type="molecule type" value="Genomic_DNA"/>
</dbReference>
<organism evidence="1 2">
    <name type="scientific">Lasiosphaeria ovina</name>
    <dbReference type="NCBI Taxonomy" id="92902"/>
    <lineage>
        <taxon>Eukaryota</taxon>
        <taxon>Fungi</taxon>
        <taxon>Dikarya</taxon>
        <taxon>Ascomycota</taxon>
        <taxon>Pezizomycotina</taxon>
        <taxon>Sordariomycetes</taxon>
        <taxon>Sordariomycetidae</taxon>
        <taxon>Sordariales</taxon>
        <taxon>Lasiosphaeriaceae</taxon>
        <taxon>Lasiosphaeria</taxon>
    </lineage>
</organism>
<proteinExistence type="predicted"/>
<dbReference type="InterPro" id="IPR027417">
    <property type="entry name" value="P-loop_NTPase"/>
</dbReference>
<reference evidence="1" key="2">
    <citation type="submission" date="2023-06" db="EMBL/GenBank/DDBJ databases">
        <authorList>
            <consortium name="Lawrence Berkeley National Laboratory"/>
            <person name="Haridas S."/>
            <person name="Hensen N."/>
            <person name="Bonometti L."/>
            <person name="Westerberg I."/>
            <person name="Brannstrom I.O."/>
            <person name="Guillou S."/>
            <person name="Cros-Aarteil S."/>
            <person name="Calhoun S."/>
            <person name="Kuo A."/>
            <person name="Mondo S."/>
            <person name="Pangilinan J."/>
            <person name="Riley R."/>
            <person name="Labutti K."/>
            <person name="Andreopoulos B."/>
            <person name="Lipzen A."/>
            <person name="Chen C."/>
            <person name="Yanf M."/>
            <person name="Daum C."/>
            <person name="Ng V."/>
            <person name="Clum A."/>
            <person name="Steindorff A."/>
            <person name="Ohm R."/>
            <person name="Martin F."/>
            <person name="Silar P."/>
            <person name="Natvig D."/>
            <person name="Lalanne C."/>
            <person name="Gautier V."/>
            <person name="Ament-Velasquez S.L."/>
            <person name="Kruys A."/>
            <person name="Hutchinson M.I."/>
            <person name="Powell A.J."/>
            <person name="Barry K."/>
            <person name="Miller A.N."/>
            <person name="Grigoriev I.V."/>
            <person name="Debuchy R."/>
            <person name="Gladieux P."/>
            <person name="Thoren M.H."/>
            <person name="Johannesson H."/>
        </authorList>
    </citation>
    <scope>NUCLEOTIDE SEQUENCE</scope>
    <source>
        <strain evidence="1">CBS 958.72</strain>
    </source>
</reference>